<sequence>MDEYAQLIPMVVDKTQFGERAFDIYSRLLQERIVFLGGPITDQEANLIIAQLLYLDHENPEQDIKMYINSPGGVVPATLAIYDTMQLVKANIQTIAVGIAASAAAVLLAAGTKGKRFALPNSEMLIHQLIIAGEGISGQATDIEIQTREISRMKKQLNNILARHTGQPIARIEKDTDRDFYMIPDEAKAYGLIDGILQKTNVKPAVKRK</sequence>
<dbReference type="InterPro" id="IPR001907">
    <property type="entry name" value="ClpP"/>
</dbReference>
<reference evidence="10 11" key="1">
    <citation type="submission" date="2017-09" db="EMBL/GenBank/DDBJ databases">
        <title>Depth-based differentiation of microbial function through sediment-hosted aquifers and enrichment of novel symbionts in the deep terrestrial subsurface.</title>
        <authorList>
            <person name="Probst A.J."/>
            <person name="Ladd B."/>
            <person name="Jarett J.K."/>
            <person name="Geller-Mcgrath D.E."/>
            <person name="Sieber C.M."/>
            <person name="Emerson J.B."/>
            <person name="Anantharaman K."/>
            <person name="Thomas B.C."/>
            <person name="Malmstrom R."/>
            <person name="Stieglmeier M."/>
            <person name="Klingl A."/>
            <person name="Woyke T."/>
            <person name="Ryan C.M."/>
            <person name="Banfield J.F."/>
        </authorList>
    </citation>
    <scope>NUCLEOTIDE SEQUENCE [LARGE SCALE GENOMIC DNA]</scope>
    <source>
        <strain evidence="10">CG11_big_fil_rev_8_21_14_0_20_43_10</strain>
    </source>
</reference>
<comment type="function">
    <text evidence="7">Cleaves peptides in various proteins in a process that requires ATP hydrolysis. Has a chymotrypsin-like activity. Plays a major role in the degradation of misfolded proteins.</text>
</comment>
<dbReference type="NCBIfam" id="NF009205">
    <property type="entry name" value="PRK12553.1"/>
    <property type="match status" value="1"/>
</dbReference>
<dbReference type="PANTHER" id="PTHR10381:SF70">
    <property type="entry name" value="ATP-DEPENDENT CLP PROTEASE PROTEOLYTIC SUBUNIT"/>
    <property type="match status" value="1"/>
</dbReference>
<dbReference type="GO" id="GO:0009368">
    <property type="term" value="C:endopeptidase Clp complex"/>
    <property type="evidence" value="ECO:0007669"/>
    <property type="project" value="TreeGrafter"/>
</dbReference>
<dbReference type="InterPro" id="IPR023562">
    <property type="entry name" value="ClpP/TepA"/>
</dbReference>
<dbReference type="Gene3D" id="3.90.226.10">
    <property type="entry name" value="2-enoyl-CoA Hydratase, Chain A, domain 1"/>
    <property type="match status" value="1"/>
</dbReference>
<dbReference type="AlphaFoldDB" id="A0A2H0PXZ8"/>
<protein>
    <recommendedName>
        <fullName evidence="7 9">ATP-dependent Clp protease proteolytic subunit</fullName>
        <ecNumber evidence="7">3.4.21.92</ecNumber>
    </recommendedName>
    <alternativeName>
        <fullName evidence="7">Endopeptidase Clp</fullName>
    </alternativeName>
</protein>
<dbReference type="PROSITE" id="PS00381">
    <property type="entry name" value="CLP_PROTEASE_SER"/>
    <property type="match status" value="1"/>
</dbReference>
<feature type="active site" description="Nucleophile" evidence="7">
    <location>
        <position position="102"/>
    </location>
</feature>
<dbReference type="GO" id="GO:0004176">
    <property type="term" value="F:ATP-dependent peptidase activity"/>
    <property type="evidence" value="ECO:0007669"/>
    <property type="project" value="InterPro"/>
</dbReference>
<evidence type="ECO:0000256" key="2">
    <source>
        <dbReference type="ARBA" id="ARBA00022490"/>
    </source>
</evidence>
<dbReference type="NCBIfam" id="NF001368">
    <property type="entry name" value="PRK00277.1"/>
    <property type="match status" value="1"/>
</dbReference>
<keyword evidence="4 7" id="KW-0378">Hydrolase</keyword>
<dbReference type="EC" id="3.4.21.92" evidence="7"/>
<dbReference type="GO" id="GO:0004252">
    <property type="term" value="F:serine-type endopeptidase activity"/>
    <property type="evidence" value="ECO:0007669"/>
    <property type="project" value="UniProtKB-UniRule"/>
</dbReference>
<evidence type="ECO:0000256" key="6">
    <source>
        <dbReference type="ARBA" id="ARBA00034021"/>
    </source>
</evidence>
<dbReference type="GO" id="GO:0051117">
    <property type="term" value="F:ATPase binding"/>
    <property type="evidence" value="ECO:0007669"/>
    <property type="project" value="TreeGrafter"/>
</dbReference>
<evidence type="ECO:0000256" key="5">
    <source>
        <dbReference type="ARBA" id="ARBA00022825"/>
    </source>
</evidence>
<evidence type="ECO:0000256" key="9">
    <source>
        <dbReference type="RuleBase" id="RU003567"/>
    </source>
</evidence>
<evidence type="ECO:0000256" key="3">
    <source>
        <dbReference type="ARBA" id="ARBA00022670"/>
    </source>
</evidence>
<dbReference type="Proteomes" id="UP000236846">
    <property type="component" value="Unassembled WGS sequence"/>
</dbReference>
<dbReference type="GO" id="GO:0005737">
    <property type="term" value="C:cytoplasm"/>
    <property type="evidence" value="ECO:0007669"/>
    <property type="project" value="UniProtKB-SubCell"/>
</dbReference>
<comment type="caution">
    <text evidence="10">The sequence shown here is derived from an EMBL/GenBank/DDBJ whole genome shotgun (WGS) entry which is preliminary data.</text>
</comment>
<dbReference type="EMBL" id="PCXE01000009">
    <property type="protein sequence ID" value="PIR26919.1"/>
    <property type="molecule type" value="Genomic_DNA"/>
</dbReference>
<evidence type="ECO:0000256" key="8">
    <source>
        <dbReference type="PROSITE-ProRule" id="PRU10085"/>
    </source>
</evidence>
<keyword evidence="2 7" id="KW-0963">Cytoplasm</keyword>
<dbReference type="PRINTS" id="PR00127">
    <property type="entry name" value="CLPPROTEASEP"/>
</dbReference>
<name>A0A2H0PXZ8_9BACT</name>
<keyword evidence="5 7" id="KW-0720">Serine protease</keyword>
<proteinExistence type="inferred from homology"/>
<keyword evidence="3 7" id="KW-0645">Protease</keyword>
<comment type="similarity">
    <text evidence="1 7 9">Belongs to the peptidase S14 family.</text>
</comment>
<comment type="subcellular location">
    <subcellularLocation>
        <location evidence="7">Cytoplasm</location>
    </subcellularLocation>
</comment>
<accession>A0A2H0PXZ8</accession>
<dbReference type="Pfam" id="PF00574">
    <property type="entry name" value="CLP_protease"/>
    <property type="match status" value="1"/>
</dbReference>
<dbReference type="PANTHER" id="PTHR10381">
    <property type="entry name" value="ATP-DEPENDENT CLP PROTEASE PROTEOLYTIC SUBUNIT"/>
    <property type="match status" value="1"/>
</dbReference>
<dbReference type="HAMAP" id="MF_00444">
    <property type="entry name" value="ClpP"/>
    <property type="match status" value="1"/>
</dbReference>
<gene>
    <name evidence="7" type="primary">clpP</name>
    <name evidence="10" type="ORF">COV41_00360</name>
</gene>
<dbReference type="InterPro" id="IPR018215">
    <property type="entry name" value="ClpP_Ser_AS"/>
</dbReference>
<organism evidence="10 11">
    <name type="scientific">Candidatus Brennerbacteria bacterium CG11_big_fil_rev_8_21_14_0_20_43_10</name>
    <dbReference type="NCBI Taxonomy" id="1974523"/>
    <lineage>
        <taxon>Bacteria</taxon>
        <taxon>Candidatus Brenneribacteriota</taxon>
    </lineage>
</organism>
<dbReference type="InterPro" id="IPR029045">
    <property type="entry name" value="ClpP/crotonase-like_dom_sf"/>
</dbReference>
<comment type="subunit">
    <text evidence="7">Fourteen ClpP subunits assemble into 2 heptameric rings which stack back to back to give a disk-like structure with a central cavity, resembling the structure of eukaryotic proteasomes.</text>
</comment>
<evidence type="ECO:0000313" key="10">
    <source>
        <dbReference type="EMBL" id="PIR26919.1"/>
    </source>
</evidence>
<feature type="active site" evidence="8">
    <location>
        <position position="102"/>
    </location>
</feature>
<evidence type="ECO:0000313" key="11">
    <source>
        <dbReference type="Proteomes" id="UP000236846"/>
    </source>
</evidence>
<dbReference type="GO" id="GO:0006515">
    <property type="term" value="P:protein quality control for misfolded or incompletely synthesized proteins"/>
    <property type="evidence" value="ECO:0007669"/>
    <property type="project" value="TreeGrafter"/>
</dbReference>
<evidence type="ECO:0000256" key="7">
    <source>
        <dbReference type="HAMAP-Rule" id="MF_00444"/>
    </source>
</evidence>
<dbReference type="FunFam" id="3.90.226.10:FF:000001">
    <property type="entry name" value="ATP-dependent Clp protease proteolytic subunit"/>
    <property type="match status" value="1"/>
</dbReference>
<evidence type="ECO:0000256" key="1">
    <source>
        <dbReference type="ARBA" id="ARBA00007039"/>
    </source>
</evidence>
<feature type="active site" evidence="7">
    <location>
        <position position="127"/>
    </location>
</feature>
<comment type="catalytic activity">
    <reaction evidence="6 7 8">
        <text>Hydrolysis of proteins to small peptides in the presence of ATP and magnesium. alpha-casein is the usual test substrate. In the absence of ATP, only oligopeptides shorter than five residues are hydrolyzed (such as succinyl-Leu-Tyr-|-NHMec, and Leu-Tyr-Leu-|-Tyr-Trp, in which cleavage of the -Tyr-|-Leu- and -Tyr-|-Trp bonds also occurs).</text>
        <dbReference type="EC" id="3.4.21.92"/>
    </reaction>
</comment>
<dbReference type="SUPFAM" id="SSF52096">
    <property type="entry name" value="ClpP/crotonase"/>
    <property type="match status" value="1"/>
</dbReference>
<dbReference type="CDD" id="cd07017">
    <property type="entry name" value="S14_ClpP_2"/>
    <property type="match status" value="1"/>
</dbReference>
<evidence type="ECO:0000256" key="4">
    <source>
        <dbReference type="ARBA" id="ARBA00022801"/>
    </source>
</evidence>